<dbReference type="Proteomes" id="UP001558652">
    <property type="component" value="Unassembled WGS sequence"/>
</dbReference>
<name>A0ABD0Z7U6_9HEMI</name>
<comment type="caution">
    <text evidence="2">The sequence shown here is derived from an EMBL/GenBank/DDBJ whole genome shotgun (WGS) entry which is preliminary data.</text>
</comment>
<protein>
    <submittedName>
        <fullName evidence="2">Uncharacterized protein</fullName>
    </submittedName>
</protein>
<evidence type="ECO:0000313" key="2">
    <source>
        <dbReference type="EMBL" id="KAL1132173.1"/>
    </source>
</evidence>
<reference evidence="2 3" key="1">
    <citation type="submission" date="2024-07" db="EMBL/GenBank/DDBJ databases">
        <title>Chromosome-level genome assembly of the water stick insect Ranatra chinensis (Heteroptera: Nepidae).</title>
        <authorList>
            <person name="Liu X."/>
        </authorList>
    </citation>
    <scope>NUCLEOTIDE SEQUENCE [LARGE SCALE GENOMIC DNA]</scope>
    <source>
        <strain evidence="2">Cailab_2021Rc</strain>
        <tissue evidence="2">Muscle</tissue>
    </source>
</reference>
<organism evidence="2 3">
    <name type="scientific">Ranatra chinensis</name>
    <dbReference type="NCBI Taxonomy" id="642074"/>
    <lineage>
        <taxon>Eukaryota</taxon>
        <taxon>Metazoa</taxon>
        <taxon>Ecdysozoa</taxon>
        <taxon>Arthropoda</taxon>
        <taxon>Hexapoda</taxon>
        <taxon>Insecta</taxon>
        <taxon>Pterygota</taxon>
        <taxon>Neoptera</taxon>
        <taxon>Paraneoptera</taxon>
        <taxon>Hemiptera</taxon>
        <taxon>Heteroptera</taxon>
        <taxon>Panheteroptera</taxon>
        <taxon>Nepomorpha</taxon>
        <taxon>Nepidae</taxon>
        <taxon>Ranatrinae</taxon>
        <taxon>Ranatra</taxon>
    </lineage>
</organism>
<feature type="region of interest" description="Disordered" evidence="1">
    <location>
        <begin position="113"/>
        <end position="282"/>
    </location>
</feature>
<dbReference type="AlphaFoldDB" id="A0ABD0Z7U6"/>
<feature type="compositionally biased region" description="Basic and acidic residues" evidence="1">
    <location>
        <begin position="13"/>
        <end position="28"/>
    </location>
</feature>
<feature type="compositionally biased region" description="Basic and acidic residues" evidence="1">
    <location>
        <begin position="36"/>
        <end position="53"/>
    </location>
</feature>
<feature type="compositionally biased region" description="Basic residues" evidence="1">
    <location>
        <begin position="203"/>
        <end position="214"/>
    </location>
</feature>
<feature type="compositionally biased region" description="Acidic residues" evidence="1">
    <location>
        <begin position="248"/>
        <end position="261"/>
    </location>
</feature>
<evidence type="ECO:0000313" key="3">
    <source>
        <dbReference type="Proteomes" id="UP001558652"/>
    </source>
</evidence>
<dbReference type="EMBL" id="JBFDAA010000005">
    <property type="protein sequence ID" value="KAL1132173.1"/>
    <property type="molecule type" value="Genomic_DNA"/>
</dbReference>
<feature type="region of interest" description="Disordered" evidence="1">
    <location>
        <begin position="1"/>
        <end position="56"/>
    </location>
</feature>
<proteinExistence type="predicted"/>
<feature type="compositionally biased region" description="Acidic residues" evidence="1">
    <location>
        <begin position="270"/>
        <end position="280"/>
    </location>
</feature>
<evidence type="ECO:0000256" key="1">
    <source>
        <dbReference type="SAM" id="MobiDB-lite"/>
    </source>
</evidence>
<keyword evidence="3" id="KW-1185">Reference proteome</keyword>
<feature type="region of interest" description="Disordered" evidence="1">
    <location>
        <begin position="310"/>
        <end position="351"/>
    </location>
</feature>
<feature type="compositionally biased region" description="Basic and acidic residues" evidence="1">
    <location>
        <begin position="215"/>
        <end position="238"/>
    </location>
</feature>
<gene>
    <name evidence="2" type="ORF">AAG570_010130</name>
</gene>
<sequence length="351" mass="40286">MAFKRRNMFYLNKKQETTETGEVEKNGEEREETDESSPRLQEKQQVDKREKLKTSPVRREKKLILIEEKVHSISFRATEIVSIIGEGDAREDNARRKSMAEVLVGISRTLKNQNKDKKKGFRVVKPIGEEDGNSSVVRYHRKKETKRWVIETTRRHRGGGSSSGSESGVDKHKEDEVTFSAVESTSEEEPASSHNPQQDTKQRQKTRQRGRRHERLVAEEKKVVGSKKEKERAEEVRRPSTSNAPKDEEAEEEDGDEEDSASEVSYQGEVADEAAAEEEQEVGRTMVRYWKKETYYVATTDAIINTIRIRKKEGPRPPTPPPFPEELRGDGPNPRTSFQRNFSGKKKSTKI</sequence>
<accession>A0ABD0Z7U6</accession>